<dbReference type="Proteomes" id="UP001501083">
    <property type="component" value="Unassembled WGS sequence"/>
</dbReference>
<accession>A0ABP9LAB8</accession>
<name>A0ABP9LAB8_9GAMM</name>
<evidence type="ECO:0000313" key="1">
    <source>
        <dbReference type="EMBL" id="GAA5073755.1"/>
    </source>
</evidence>
<sequence>MPHTYLFLDTEWADWEGRELVSLALVNSRTGASFYAERNPLPGNPTDFVREVVYPLLDGGEVALNDLQFTHALRTFLADVAEPVVLYDYPTDGQLLLAAISGFDLLPSELSECTAPPANLRSTLLQDERVSQAIEDYFTERASERARRHHALVDARALYAAWLVAGHSPDTPD</sequence>
<comment type="caution">
    <text evidence="1">The sequence shown here is derived from an EMBL/GenBank/DDBJ whole genome shotgun (WGS) entry which is preliminary data.</text>
</comment>
<protein>
    <submittedName>
        <fullName evidence="1">Uncharacterized protein</fullName>
    </submittedName>
</protein>
<reference evidence="2" key="1">
    <citation type="journal article" date="2019" name="Int. J. Syst. Evol. Microbiol.">
        <title>The Global Catalogue of Microorganisms (GCM) 10K type strain sequencing project: providing services to taxonomists for standard genome sequencing and annotation.</title>
        <authorList>
            <consortium name="The Broad Institute Genomics Platform"/>
            <consortium name="The Broad Institute Genome Sequencing Center for Infectious Disease"/>
            <person name="Wu L."/>
            <person name="Ma J."/>
        </authorList>
    </citation>
    <scope>NUCLEOTIDE SEQUENCE [LARGE SCALE GENOMIC DNA]</scope>
    <source>
        <strain evidence="2">JCM 19212</strain>
    </source>
</reference>
<organism evidence="1 2">
    <name type="scientific">Lysobacter panacisoli</name>
    <dbReference type="NCBI Taxonomy" id="1255263"/>
    <lineage>
        <taxon>Bacteria</taxon>
        <taxon>Pseudomonadati</taxon>
        <taxon>Pseudomonadota</taxon>
        <taxon>Gammaproteobacteria</taxon>
        <taxon>Lysobacterales</taxon>
        <taxon>Lysobacteraceae</taxon>
        <taxon>Lysobacter</taxon>
    </lineage>
</organism>
<gene>
    <name evidence="1" type="ORF">GCM10025759_15240</name>
</gene>
<dbReference type="RefSeq" id="WP_158986433.1">
    <property type="nucleotide sequence ID" value="NZ_BAABKY010000002.1"/>
</dbReference>
<dbReference type="SUPFAM" id="SSF53098">
    <property type="entry name" value="Ribonuclease H-like"/>
    <property type="match status" value="1"/>
</dbReference>
<proteinExistence type="predicted"/>
<dbReference type="InterPro" id="IPR012337">
    <property type="entry name" value="RNaseH-like_sf"/>
</dbReference>
<keyword evidence="2" id="KW-1185">Reference proteome</keyword>
<evidence type="ECO:0000313" key="2">
    <source>
        <dbReference type="Proteomes" id="UP001501083"/>
    </source>
</evidence>
<dbReference type="EMBL" id="BAABKY010000002">
    <property type="protein sequence ID" value="GAA5073755.1"/>
    <property type="molecule type" value="Genomic_DNA"/>
</dbReference>
<dbReference type="InterPro" id="IPR036397">
    <property type="entry name" value="RNaseH_sf"/>
</dbReference>
<dbReference type="Gene3D" id="3.30.420.10">
    <property type="entry name" value="Ribonuclease H-like superfamily/Ribonuclease H"/>
    <property type="match status" value="1"/>
</dbReference>